<proteinExistence type="inferred from homology"/>
<keyword evidence="4" id="KW-0804">Transcription</keyword>
<evidence type="ECO:0000256" key="2">
    <source>
        <dbReference type="ARBA" id="ARBA00023015"/>
    </source>
</evidence>
<dbReference type="InterPro" id="IPR050950">
    <property type="entry name" value="HTH-type_LysR_regulators"/>
</dbReference>
<evidence type="ECO:0000256" key="3">
    <source>
        <dbReference type="ARBA" id="ARBA00023125"/>
    </source>
</evidence>
<gene>
    <name evidence="6" type="ORF">K340107D12_21170</name>
</gene>
<evidence type="ECO:0000259" key="5">
    <source>
        <dbReference type="PROSITE" id="PS50931"/>
    </source>
</evidence>
<name>A0ABQ0BS00_9FIRM</name>
<protein>
    <recommendedName>
        <fullName evidence="5">HTH lysR-type domain-containing protein</fullName>
    </recommendedName>
</protein>
<dbReference type="Gene3D" id="3.40.190.290">
    <property type="match status" value="1"/>
</dbReference>
<dbReference type="Pfam" id="PF03466">
    <property type="entry name" value="LysR_substrate"/>
    <property type="match status" value="1"/>
</dbReference>
<dbReference type="Pfam" id="PF00126">
    <property type="entry name" value="HTH_1"/>
    <property type="match status" value="1"/>
</dbReference>
<dbReference type="SUPFAM" id="SSF46785">
    <property type="entry name" value="Winged helix' DNA-binding domain"/>
    <property type="match status" value="1"/>
</dbReference>
<dbReference type="PRINTS" id="PR00039">
    <property type="entry name" value="HTHLYSR"/>
</dbReference>
<dbReference type="RefSeq" id="WP_054353315.1">
    <property type="nucleotide sequence ID" value="NZ_AP031413.1"/>
</dbReference>
<dbReference type="PANTHER" id="PTHR30419">
    <property type="entry name" value="HTH-TYPE TRANSCRIPTIONAL REGULATOR YBHD"/>
    <property type="match status" value="1"/>
</dbReference>
<organism evidence="6 7">
    <name type="scientific">Blautia parvula</name>
    <dbReference type="NCBI Taxonomy" id="2877527"/>
    <lineage>
        <taxon>Bacteria</taxon>
        <taxon>Bacillati</taxon>
        <taxon>Bacillota</taxon>
        <taxon>Clostridia</taxon>
        <taxon>Lachnospirales</taxon>
        <taxon>Lachnospiraceae</taxon>
        <taxon>Blautia</taxon>
    </lineage>
</organism>
<dbReference type="InterPro" id="IPR000847">
    <property type="entry name" value="LysR_HTH_N"/>
</dbReference>
<evidence type="ECO:0000256" key="1">
    <source>
        <dbReference type="ARBA" id="ARBA00009437"/>
    </source>
</evidence>
<feature type="domain" description="HTH lysR-type" evidence="5">
    <location>
        <begin position="1"/>
        <end position="58"/>
    </location>
</feature>
<dbReference type="PROSITE" id="PS50931">
    <property type="entry name" value="HTH_LYSR"/>
    <property type="match status" value="1"/>
</dbReference>
<dbReference type="Proteomes" id="UP001600941">
    <property type="component" value="Unassembled WGS sequence"/>
</dbReference>
<evidence type="ECO:0000313" key="7">
    <source>
        <dbReference type="Proteomes" id="UP001600941"/>
    </source>
</evidence>
<comment type="caution">
    <text evidence="6">The sequence shown here is derived from an EMBL/GenBank/DDBJ whole genome shotgun (WGS) entry which is preliminary data.</text>
</comment>
<dbReference type="PANTHER" id="PTHR30419:SF8">
    <property type="entry name" value="NITROGEN ASSIMILATION TRANSCRIPTIONAL ACTIVATOR-RELATED"/>
    <property type="match status" value="1"/>
</dbReference>
<sequence>MDYNQIQRFLMIVKHSNLSGAAKELYISQPALSLSLANMEKELGMPLFYRVKNRLVLTPEGETLLENFEHVKDAFDQLEEKKKSLQKVEERSIRLGCLGNSLFYATMFMDNFLQADGITIETVCADTETTVEMLKNGQLDFVITSPPLEGRAIGNINLYRENIVLVTSQNHRLSEKSGLMLKDLEHEKLFGLSRQHYFRKLCDRLCREKGYMLDYQMEMNMLDYYSAIKKHQYLDDFIAFCAEDSFESLYGEGYVSHPILDSDFTHMTVLSFMAERKLHFQYEDFVNHLIQQYPQQRKLYEKIYRYIVAGYINESGKEE</sequence>
<keyword evidence="2" id="KW-0805">Transcription regulation</keyword>
<reference evidence="6 7" key="1">
    <citation type="submission" date="2024-04" db="EMBL/GenBank/DDBJ databases">
        <title>Defined microbial consortia suppress multidrug-resistant proinflammatory Enterobacteriaceae via ecological control.</title>
        <authorList>
            <person name="Furuichi M."/>
            <person name="Kawaguchi T."/>
            <person name="Pust M."/>
            <person name="Yasuma K."/>
            <person name="Plichta D."/>
            <person name="Hasegawa N."/>
            <person name="Ohya T."/>
            <person name="Bhattarai S."/>
            <person name="Sasajima S."/>
            <person name="Aoto Y."/>
            <person name="Tuganbaev T."/>
            <person name="Yaginuma M."/>
            <person name="Ueda M."/>
            <person name="Okahashi N."/>
            <person name="Amafuji K."/>
            <person name="Kiridooshi Y."/>
            <person name="Sugita K."/>
            <person name="Strazar M."/>
            <person name="Skelly A."/>
            <person name="Suda W."/>
            <person name="Hattori M."/>
            <person name="Nakamoto N."/>
            <person name="Caballero S."/>
            <person name="Norman J."/>
            <person name="Olle B."/>
            <person name="Tanoue T."/>
            <person name="Arita M."/>
            <person name="Bucci V."/>
            <person name="Atarashi K."/>
            <person name="Xavier R."/>
            <person name="Honda K."/>
        </authorList>
    </citation>
    <scope>NUCLEOTIDE SEQUENCE [LARGE SCALE GENOMIC DNA]</scope>
    <source>
        <strain evidence="7">k34-0107-D12</strain>
    </source>
</reference>
<accession>A0ABQ0BS00</accession>
<keyword evidence="7" id="KW-1185">Reference proteome</keyword>
<dbReference type="EMBL" id="BAABZQ010000001">
    <property type="protein sequence ID" value="GAA6499301.1"/>
    <property type="molecule type" value="Genomic_DNA"/>
</dbReference>
<dbReference type="InterPro" id="IPR005119">
    <property type="entry name" value="LysR_subst-bd"/>
</dbReference>
<dbReference type="CDD" id="cd05466">
    <property type="entry name" value="PBP2_LTTR_substrate"/>
    <property type="match status" value="1"/>
</dbReference>
<dbReference type="SUPFAM" id="SSF53850">
    <property type="entry name" value="Periplasmic binding protein-like II"/>
    <property type="match status" value="1"/>
</dbReference>
<evidence type="ECO:0000256" key="4">
    <source>
        <dbReference type="ARBA" id="ARBA00023163"/>
    </source>
</evidence>
<dbReference type="Gene3D" id="1.10.10.10">
    <property type="entry name" value="Winged helix-like DNA-binding domain superfamily/Winged helix DNA-binding domain"/>
    <property type="match status" value="1"/>
</dbReference>
<dbReference type="InterPro" id="IPR036388">
    <property type="entry name" value="WH-like_DNA-bd_sf"/>
</dbReference>
<evidence type="ECO:0000313" key="6">
    <source>
        <dbReference type="EMBL" id="GAA6499301.1"/>
    </source>
</evidence>
<keyword evidence="3" id="KW-0238">DNA-binding</keyword>
<comment type="similarity">
    <text evidence="1">Belongs to the LysR transcriptional regulatory family.</text>
</comment>
<dbReference type="InterPro" id="IPR036390">
    <property type="entry name" value="WH_DNA-bd_sf"/>
</dbReference>